<dbReference type="InterPro" id="IPR020846">
    <property type="entry name" value="MFS_dom"/>
</dbReference>
<dbReference type="EMBL" id="JAVREN010000067">
    <property type="protein sequence ID" value="MDT0310373.1"/>
    <property type="molecule type" value="Genomic_DNA"/>
</dbReference>
<dbReference type="Gene3D" id="1.20.1250.20">
    <property type="entry name" value="MFS general substrate transporter like domains"/>
    <property type="match status" value="2"/>
</dbReference>
<feature type="transmembrane region" description="Helical" evidence="5">
    <location>
        <begin position="254"/>
        <end position="274"/>
    </location>
</feature>
<feature type="transmembrane region" description="Helical" evidence="5">
    <location>
        <begin position="146"/>
        <end position="164"/>
    </location>
</feature>
<dbReference type="PROSITE" id="PS50850">
    <property type="entry name" value="MFS"/>
    <property type="match status" value="1"/>
</dbReference>
<feature type="transmembrane region" description="Helical" evidence="5">
    <location>
        <begin position="205"/>
        <end position="224"/>
    </location>
</feature>
<reference evidence="8" key="1">
    <citation type="submission" date="2023-07" db="EMBL/GenBank/DDBJ databases">
        <title>30 novel species of actinomycetes from the DSMZ collection.</title>
        <authorList>
            <person name="Nouioui I."/>
        </authorList>
    </citation>
    <scope>NUCLEOTIDE SEQUENCE [LARGE SCALE GENOMIC DNA]</scope>
    <source>
        <strain evidence="8">DSM 44917</strain>
    </source>
</reference>
<evidence type="ECO:0000259" key="6">
    <source>
        <dbReference type="PROSITE" id="PS50850"/>
    </source>
</evidence>
<dbReference type="Pfam" id="PF07690">
    <property type="entry name" value="MFS_1"/>
    <property type="match status" value="1"/>
</dbReference>
<feature type="transmembrane region" description="Helical" evidence="5">
    <location>
        <begin position="325"/>
        <end position="344"/>
    </location>
</feature>
<keyword evidence="8" id="KW-1185">Reference proteome</keyword>
<evidence type="ECO:0000256" key="2">
    <source>
        <dbReference type="ARBA" id="ARBA00022692"/>
    </source>
</evidence>
<dbReference type="Proteomes" id="UP001183388">
    <property type="component" value="Unassembled WGS sequence"/>
</dbReference>
<feature type="transmembrane region" description="Helical" evidence="5">
    <location>
        <begin position="415"/>
        <end position="433"/>
    </location>
</feature>
<dbReference type="InterPro" id="IPR005829">
    <property type="entry name" value="Sugar_transporter_CS"/>
</dbReference>
<dbReference type="PANTHER" id="PTHR23528">
    <property type="match status" value="1"/>
</dbReference>
<comment type="subcellular location">
    <subcellularLocation>
        <location evidence="1">Cell membrane</location>
        <topology evidence="1">Multi-pass membrane protein</topology>
    </subcellularLocation>
</comment>
<comment type="caution">
    <text evidence="7">The sequence shown here is derived from an EMBL/GenBank/DDBJ whole genome shotgun (WGS) entry which is preliminary data.</text>
</comment>
<feature type="transmembrane region" description="Helical" evidence="5">
    <location>
        <begin position="48"/>
        <end position="71"/>
    </location>
</feature>
<evidence type="ECO:0000313" key="8">
    <source>
        <dbReference type="Proteomes" id="UP001183388"/>
    </source>
</evidence>
<evidence type="ECO:0000256" key="5">
    <source>
        <dbReference type="SAM" id="Phobius"/>
    </source>
</evidence>
<feature type="domain" description="Major facilitator superfamily (MFS) profile" evidence="6">
    <location>
        <begin position="212"/>
        <end position="437"/>
    </location>
</feature>
<dbReference type="RefSeq" id="WP_311633341.1">
    <property type="nucleotide sequence ID" value="NZ_JAVREN010000067.1"/>
</dbReference>
<evidence type="ECO:0000256" key="1">
    <source>
        <dbReference type="ARBA" id="ARBA00004651"/>
    </source>
</evidence>
<evidence type="ECO:0000256" key="4">
    <source>
        <dbReference type="ARBA" id="ARBA00023136"/>
    </source>
</evidence>
<feature type="transmembrane region" description="Helical" evidence="5">
    <location>
        <begin position="350"/>
        <end position="375"/>
    </location>
</feature>
<sequence>MGIGQGGAAGTAGVSVEAAAGVSADAAAAEPQVPAGGPARRLGRLGPLLLTGHVAWALPSAASGTLIQALLEDQRPGSKVASYAVLTAVGAVAAVTSTVVAGALSDRTRSRFGRRNPWILGGAAVSSAGLALTGLTGVFALQVLFFAVYQAGLNAMLSSLHALLPDRVAAGSLGRASALGGIGYLVGTALGGAAASAAIETPGVGLRLVPWTMVAAGLLLFLLARDTSSAGLQRERWDAAALLRSLRPPDDPDFRWAFAGRFCVISALFVLAFYQLYLFTDLLGLDRDRAGELIAVGNALLGAGALLASGAGGVLSDRLGRRKPLVVAASALVGLAALPAMTTVTVPTVMAFYVVGGLGFGAFLSVDQALMVEVLPGSGSEARDLGFLSIANTTPVVLGPVIAAGLVTVLGYRSLFAATFVLALTGALCVLRIRRVR</sequence>
<dbReference type="InterPro" id="IPR011701">
    <property type="entry name" value="MFS"/>
</dbReference>
<dbReference type="SUPFAM" id="SSF103473">
    <property type="entry name" value="MFS general substrate transporter"/>
    <property type="match status" value="1"/>
</dbReference>
<keyword evidence="4 5" id="KW-0472">Membrane</keyword>
<name>A0ABU2LGT7_9ACTN</name>
<organism evidence="7 8">
    <name type="scientific">Streptomyces boetiae</name>
    <dbReference type="NCBI Taxonomy" id="3075541"/>
    <lineage>
        <taxon>Bacteria</taxon>
        <taxon>Bacillati</taxon>
        <taxon>Actinomycetota</taxon>
        <taxon>Actinomycetes</taxon>
        <taxon>Kitasatosporales</taxon>
        <taxon>Streptomycetaceae</taxon>
        <taxon>Streptomyces</taxon>
    </lineage>
</organism>
<feature type="transmembrane region" description="Helical" evidence="5">
    <location>
        <begin position="83"/>
        <end position="105"/>
    </location>
</feature>
<evidence type="ECO:0000256" key="3">
    <source>
        <dbReference type="ARBA" id="ARBA00022989"/>
    </source>
</evidence>
<evidence type="ECO:0000313" key="7">
    <source>
        <dbReference type="EMBL" id="MDT0310373.1"/>
    </source>
</evidence>
<keyword evidence="2 5" id="KW-0812">Transmembrane</keyword>
<feature type="transmembrane region" description="Helical" evidence="5">
    <location>
        <begin position="387"/>
        <end position="409"/>
    </location>
</feature>
<keyword evidence="3 5" id="KW-1133">Transmembrane helix</keyword>
<proteinExistence type="predicted"/>
<dbReference type="PROSITE" id="PS00216">
    <property type="entry name" value="SUGAR_TRANSPORT_1"/>
    <property type="match status" value="1"/>
</dbReference>
<dbReference type="PANTHER" id="PTHR23528:SF1">
    <property type="entry name" value="MAJOR FACILITATOR SUPERFAMILY (MFS) PROFILE DOMAIN-CONTAINING PROTEIN"/>
    <property type="match status" value="1"/>
</dbReference>
<feature type="transmembrane region" description="Helical" evidence="5">
    <location>
        <begin position="294"/>
        <end position="313"/>
    </location>
</feature>
<feature type="transmembrane region" description="Helical" evidence="5">
    <location>
        <begin position="117"/>
        <end position="140"/>
    </location>
</feature>
<dbReference type="InterPro" id="IPR036259">
    <property type="entry name" value="MFS_trans_sf"/>
</dbReference>
<feature type="transmembrane region" description="Helical" evidence="5">
    <location>
        <begin position="176"/>
        <end position="199"/>
    </location>
</feature>
<accession>A0ABU2LGT7</accession>
<protein>
    <submittedName>
        <fullName evidence="7">MFS transporter</fullName>
    </submittedName>
</protein>
<gene>
    <name evidence="7" type="ORF">RM780_25985</name>
</gene>